<dbReference type="Pfam" id="PF05872">
    <property type="entry name" value="HerA_C"/>
    <property type="match status" value="1"/>
</dbReference>
<dbReference type="EMBL" id="FZOA01000002">
    <property type="protein sequence ID" value="SNR70965.1"/>
    <property type="molecule type" value="Genomic_DNA"/>
</dbReference>
<organism evidence="2 3">
    <name type="scientific">Methylobacillus rhizosphaerae</name>
    <dbReference type="NCBI Taxonomy" id="551994"/>
    <lineage>
        <taxon>Bacteria</taxon>
        <taxon>Pseudomonadati</taxon>
        <taxon>Pseudomonadota</taxon>
        <taxon>Betaproteobacteria</taxon>
        <taxon>Nitrosomonadales</taxon>
        <taxon>Methylophilaceae</taxon>
        <taxon>Methylobacillus</taxon>
    </lineage>
</organism>
<dbReference type="Proteomes" id="UP000198305">
    <property type="component" value="Unassembled WGS sequence"/>
</dbReference>
<gene>
    <name evidence="2" type="ORF">SAMN05192560_0636</name>
</gene>
<sequence>MTPIPLAKSTEFLYLLPRMANRHGLIAGATGTGKTVTLQSIAESFSRIGVPVFMADVKGDLGGISQPGGGNAKIDARVEQLGMKDFSFAGCPVTFWDVFGKQGHPVRTTIAEMGPLLLSRMLNLNEVQSGVLTAVFKIADDKGWLLLDMKDLRAMIQHASENAAEYSAQYGNISSASVGAIQRALLQLEHEGADQLFGEPALNLDDIMQTDAQGRGMVNILAADMLYNSPRVYATLLLWLLSELFEKLPEVGDLEKPKLAFFFDEAHLLFNDAPKSLMDKIEQVVRLIRSKGVGVYFVSQNPLDIPDVVLGQLGNRVQHALRAFTPRDQKAVKAAAETFRANPGVKVSEVITEMGVGEALVSFLDEQGRPVPVERAFVCPPGSRIGPVTPAERDQIIKSSVVYGHYENSVDRESAYEILKGRAAEAPAEAEQESGFDWGGLFGGSNADKKASKPAGRQPQSMFEAAAKSAARVIGSELGRQIVRGVLGSIIGGKRK</sequence>
<keyword evidence="3" id="KW-1185">Reference proteome</keyword>
<dbReference type="OrthoDB" id="9758751at2"/>
<dbReference type="InterPro" id="IPR027417">
    <property type="entry name" value="P-loop_NTPase"/>
</dbReference>
<evidence type="ECO:0000259" key="1">
    <source>
        <dbReference type="Pfam" id="PF05872"/>
    </source>
</evidence>
<dbReference type="InterPro" id="IPR051162">
    <property type="entry name" value="T4SS_component"/>
</dbReference>
<protein>
    <recommendedName>
        <fullName evidence="1">Helicase HerA-like C-terminal domain-containing protein</fullName>
    </recommendedName>
</protein>
<dbReference type="RefSeq" id="WP_089374780.1">
    <property type="nucleotide sequence ID" value="NZ_FZOA01000002.1"/>
</dbReference>
<reference evidence="3" key="1">
    <citation type="submission" date="2017-06" db="EMBL/GenBank/DDBJ databases">
        <authorList>
            <person name="Varghese N."/>
            <person name="Submissions S."/>
        </authorList>
    </citation>
    <scope>NUCLEOTIDE SEQUENCE [LARGE SCALE GENOMIC DNA]</scope>
    <source>
        <strain evidence="3">Ca-68</strain>
    </source>
</reference>
<evidence type="ECO:0000313" key="3">
    <source>
        <dbReference type="Proteomes" id="UP000198305"/>
    </source>
</evidence>
<proteinExistence type="predicted"/>
<dbReference type="SUPFAM" id="SSF52540">
    <property type="entry name" value="P-loop containing nucleoside triphosphate hydrolases"/>
    <property type="match status" value="1"/>
</dbReference>
<name>A0A238YIE8_9PROT</name>
<dbReference type="Gene3D" id="3.40.50.300">
    <property type="entry name" value="P-loop containing nucleotide triphosphate hydrolases"/>
    <property type="match status" value="2"/>
</dbReference>
<accession>A0A238YIE8</accession>
<evidence type="ECO:0000313" key="2">
    <source>
        <dbReference type="EMBL" id="SNR70965.1"/>
    </source>
</evidence>
<dbReference type="PANTHER" id="PTHR30121:SF6">
    <property type="entry name" value="SLR6007 PROTEIN"/>
    <property type="match status" value="1"/>
</dbReference>
<feature type="domain" description="Helicase HerA-like C-terminal" evidence="1">
    <location>
        <begin position="12"/>
        <end position="496"/>
    </location>
</feature>
<dbReference type="PANTHER" id="PTHR30121">
    <property type="entry name" value="UNCHARACTERIZED PROTEIN YJGR-RELATED"/>
    <property type="match status" value="1"/>
</dbReference>
<dbReference type="AlphaFoldDB" id="A0A238YIE8"/>
<dbReference type="InterPro" id="IPR033186">
    <property type="entry name" value="HerA_C"/>
</dbReference>